<reference evidence="3 4" key="1">
    <citation type="journal article" date="2018" name="Sci. Rep.">
        <title>Genomic signatures of local adaptation to the degree of environmental predictability in rotifers.</title>
        <authorList>
            <person name="Franch-Gras L."/>
            <person name="Hahn C."/>
            <person name="Garcia-Roger E.M."/>
            <person name="Carmona M.J."/>
            <person name="Serra M."/>
            <person name="Gomez A."/>
        </authorList>
    </citation>
    <scope>NUCLEOTIDE SEQUENCE [LARGE SCALE GENOMIC DNA]</scope>
    <source>
        <strain evidence="3">HYR1</strain>
    </source>
</reference>
<dbReference type="CDD" id="cd00022">
    <property type="entry name" value="BIR"/>
    <property type="match status" value="1"/>
</dbReference>
<evidence type="ECO:0000313" key="4">
    <source>
        <dbReference type="Proteomes" id="UP000276133"/>
    </source>
</evidence>
<dbReference type="PROSITE" id="PS50143">
    <property type="entry name" value="BIR_REPEAT_2"/>
    <property type="match status" value="1"/>
</dbReference>
<dbReference type="AlphaFoldDB" id="A0A3M7SPX7"/>
<keyword evidence="4" id="KW-1185">Reference proteome</keyword>
<protein>
    <submittedName>
        <fullName evidence="3">Baculoviral IAP repeat-containing 6</fullName>
    </submittedName>
</protein>
<dbReference type="Pfam" id="PF00653">
    <property type="entry name" value="BIR"/>
    <property type="match status" value="1"/>
</dbReference>
<dbReference type="PANTHER" id="PTHR46771">
    <property type="entry name" value="DETERIN"/>
    <property type="match status" value="1"/>
</dbReference>
<dbReference type="InterPro" id="IPR051190">
    <property type="entry name" value="Baculoviral_IAP"/>
</dbReference>
<keyword evidence="2" id="KW-0862">Zinc</keyword>
<dbReference type="InterPro" id="IPR001370">
    <property type="entry name" value="BIR_rpt"/>
</dbReference>
<dbReference type="STRING" id="10195.A0A3M7SPX7"/>
<dbReference type="SMART" id="SM00238">
    <property type="entry name" value="BIR"/>
    <property type="match status" value="1"/>
</dbReference>
<name>A0A3M7SPX7_BRAPC</name>
<dbReference type="Proteomes" id="UP000276133">
    <property type="component" value="Unassembled WGS sequence"/>
</dbReference>
<dbReference type="PANTHER" id="PTHR46771:SF5">
    <property type="entry name" value="DETERIN"/>
    <property type="match status" value="1"/>
</dbReference>
<accession>A0A3M7SPX7</accession>
<dbReference type="OrthoDB" id="2196114at2759"/>
<dbReference type="EMBL" id="REGN01001010">
    <property type="protein sequence ID" value="RNA37670.1"/>
    <property type="molecule type" value="Genomic_DNA"/>
</dbReference>
<keyword evidence="1" id="KW-0479">Metal-binding</keyword>
<evidence type="ECO:0000256" key="2">
    <source>
        <dbReference type="ARBA" id="ARBA00022833"/>
    </source>
</evidence>
<evidence type="ECO:0000256" key="1">
    <source>
        <dbReference type="ARBA" id="ARBA00022723"/>
    </source>
</evidence>
<organism evidence="3 4">
    <name type="scientific">Brachionus plicatilis</name>
    <name type="common">Marine rotifer</name>
    <name type="synonym">Brachionus muelleri</name>
    <dbReference type="NCBI Taxonomy" id="10195"/>
    <lineage>
        <taxon>Eukaryota</taxon>
        <taxon>Metazoa</taxon>
        <taxon>Spiralia</taxon>
        <taxon>Gnathifera</taxon>
        <taxon>Rotifera</taxon>
        <taxon>Eurotatoria</taxon>
        <taxon>Monogononta</taxon>
        <taxon>Pseudotrocha</taxon>
        <taxon>Ploima</taxon>
        <taxon>Brachionidae</taxon>
        <taxon>Brachionus</taxon>
    </lineage>
</organism>
<dbReference type="SUPFAM" id="SSF57924">
    <property type="entry name" value="Inhibitor of apoptosis (IAP) repeat"/>
    <property type="match status" value="1"/>
</dbReference>
<gene>
    <name evidence="3" type="ORF">BpHYR1_027014</name>
</gene>
<sequence length="384" mass="43843">MYDELKLDLSSQSIRLLSHNSVLNCLFILTDDSQLHLFDCNTRSKLKQINFSNKIDLDQNFFRLLNIQDKCIVVSDRTICSRFAHEGLFLLDTVLQPSLLNLSQTSTPDVVYRTLELGLNDAISLLESLKLIEPGTVQGLEVLIKQIQIQCDCLCKLNDTSWLTVQITENYFGLLTLLSQCLEEIKRINIQCVSIPIISLLLDRLYRLDSNLIEKQLSGGTSSMSGSQQSYNNYDKRYMCSEATRRATFNEWPHMDYKWVLPDALAQAGFYHQPTHPGDDRTICFVCDLCLVAWEQHDQPWSEHERHSPICQFVRGELTENVPLSLTSATQAANLVFKSNDPKDTVVCTSELSSERYFALSNSTGHIIVYDSKDILKWAKLIEK</sequence>
<comment type="caution">
    <text evidence="3">The sequence shown here is derived from an EMBL/GenBank/DDBJ whole genome shotgun (WGS) entry which is preliminary data.</text>
</comment>
<evidence type="ECO:0000313" key="3">
    <source>
        <dbReference type="EMBL" id="RNA37670.1"/>
    </source>
</evidence>
<dbReference type="GO" id="GO:0046872">
    <property type="term" value="F:metal ion binding"/>
    <property type="evidence" value="ECO:0007669"/>
    <property type="project" value="UniProtKB-KW"/>
</dbReference>
<proteinExistence type="predicted"/>
<dbReference type="Gene3D" id="1.10.1170.10">
    <property type="entry name" value="Inhibitor Of Apoptosis Protein (2mihbC-IAP-1), Chain A"/>
    <property type="match status" value="1"/>
</dbReference>